<dbReference type="PANTHER" id="PTHR42705:SF2">
    <property type="entry name" value="BIFUNCTIONAL NON-HOMOLOGOUS END JOINING PROTEIN LIGD"/>
    <property type="match status" value="1"/>
</dbReference>
<name>A0ABU5CVR8_9BACI</name>
<dbReference type="PANTHER" id="PTHR42705">
    <property type="entry name" value="BIFUNCTIONAL NON-HOMOLOGOUS END JOINING PROTEIN LIGD"/>
    <property type="match status" value="1"/>
</dbReference>
<dbReference type="Pfam" id="PF21686">
    <property type="entry name" value="LigD_Prim-Pol"/>
    <property type="match status" value="1"/>
</dbReference>
<protein>
    <submittedName>
        <fullName evidence="2">Non-homologous end-joining DNA ligase</fullName>
        <ecNumber evidence="2">6.5.1.1</ecNumber>
    </submittedName>
</protein>
<comment type="caution">
    <text evidence="2">The sequence shown here is derived from an EMBL/GenBank/DDBJ whole genome shotgun (WGS) entry which is preliminary data.</text>
</comment>
<keyword evidence="3" id="KW-1185">Reference proteome</keyword>
<feature type="domain" description="DNA ligase D polymerase" evidence="1">
    <location>
        <begin position="44"/>
        <end position="294"/>
    </location>
</feature>
<evidence type="ECO:0000313" key="3">
    <source>
        <dbReference type="Proteomes" id="UP001275315"/>
    </source>
</evidence>
<gene>
    <name evidence="2" type="primary">ligD</name>
    <name evidence="2" type="ORF">RWD45_14315</name>
</gene>
<reference evidence="2 3" key="1">
    <citation type="submission" date="2023-10" db="EMBL/GenBank/DDBJ databases">
        <title>Virgibacillus soli CC-YMP-6 genome.</title>
        <authorList>
            <person name="Miliotis G."/>
            <person name="Sengupta P."/>
            <person name="Hameed A."/>
            <person name="Chuvochina M."/>
            <person name="Mcdonagh F."/>
            <person name="Simpson A.C."/>
            <person name="Singh N.K."/>
            <person name="Rekha P.D."/>
            <person name="Raman K."/>
            <person name="Hugenholtz P."/>
            <person name="Venkateswaran K."/>
        </authorList>
    </citation>
    <scope>NUCLEOTIDE SEQUENCE [LARGE SCALE GENOMIC DNA]</scope>
    <source>
        <strain evidence="2 3">CC-YMP-6</strain>
    </source>
</reference>
<organism evidence="2 3">
    <name type="scientific">Paracerasibacillus soli</name>
    <dbReference type="NCBI Taxonomy" id="480284"/>
    <lineage>
        <taxon>Bacteria</taxon>
        <taxon>Bacillati</taxon>
        <taxon>Bacillota</taxon>
        <taxon>Bacilli</taxon>
        <taxon>Bacillales</taxon>
        <taxon>Bacillaceae</taxon>
        <taxon>Paracerasibacillus</taxon>
    </lineage>
</organism>
<dbReference type="GO" id="GO:0003910">
    <property type="term" value="F:DNA ligase (ATP) activity"/>
    <property type="evidence" value="ECO:0007669"/>
    <property type="project" value="UniProtKB-EC"/>
</dbReference>
<dbReference type="RefSeq" id="WP_320380338.1">
    <property type="nucleotide sequence ID" value="NZ_JAWDIQ010000002.1"/>
</dbReference>
<evidence type="ECO:0000313" key="2">
    <source>
        <dbReference type="EMBL" id="MDY0409540.1"/>
    </source>
</evidence>
<evidence type="ECO:0000259" key="1">
    <source>
        <dbReference type="Pfam" id="PF21686"/>
    </source>
</evidence>
<dbReference type="EMBL" id="JAWDIQ010000002">
    <property type="protein sequence ID" value="MDY0409540.1"/>
    <property type="molecule type" value="Genomic_DNA"/>
</dbReference>
<dbReference type="EC" id="6.5.1.1" evidence="2"/>
<sequence length="313" mass="36009">MELLPHDDATNYTADRVQLEQAMLPDDIDYAKLDKLYWPKPAYTKGDLLVYMREIAPYMLPFLKNRALTVIRCPEGVEEASFFQKHLPNYAPDFIEHVPNEAGTENLILCNNLETLIWFSNHGALEYHVPFQTVATSTPEEIVFDLDPPDRNHFSLAVFAATLIKQMLDGLKLQSFVKLSGNKGLQIYIPIPTGSMTYDETAVFTQAIAWTLEQQYPDSFTTERLKKNRNNRLYIDYVQHGKDKTIIAPYSPRRTDDGTIAMPLFWDEINDTLHPAQFTIKNGVKRMQELGCPFATYHQVKEKQILTNLRAFI</sequence>
<dbReference type="NCBIfam" id="TIGR02778">
    <property type="entry name" value="ligD_pol"/>
    <property type="match status" value="1"/>
</dbReference>
<dbReference type="Proteomes" id="UP001275315">
    <property type="component" value="Unassembled WGS sequence"/>
</dbReference>
<proteinExistence type="predicted"/>
<dbReference type="Gene3D" id="3.90.920.10">
    <property type="entry name" value="DNA primase, PRIM domain"/>
    <property type="match status" value="1"/>
</dbReference>
<dbReference type="InterPro" id="IPR014145">
    <property type="entry name" value="LigD_pol_dom"/>
</dbReference>
<keyword evidence="2" id="KW-0436">Ligase</keyword>
<dbReference type="InterPro" id="IPR052171">
    <property type="entry name" value="NHEJ_LigD"/>
</dbReference>
<accession>A0ABU5CVR8</accession>